<sequence length="98" mass="10155">MGHGGVEYCREDAAVELVGEAFEMGSGIECGGNGVVGVEGAAEVEGVGIEFGTDDALSVKLIAEVFAGGGFWRDVCGGHGFGFQCEARRRVKVWREGG</sequence>
<dbReference type="EMBL" id="CP036425">
    <property type="protein sequence ID" value="QDU32396.1"/>
    <property type="molecule type" value="Genomic_DNA"/>
</dbReference>
<proteinExistence type="predicted"/>
<name>A0A517YQ97_9BACT</name>
<gene>
    <name evidence="1" type="ORF">KS4_04280</name>
</gene>
<accession>A0A517YQ97</accession>
<organism evidence="1 2">
    <name type="scientific">Poriferisphaera corsica</name>
    <dbReference type="NCBI Taxonomy" id="2528020"/>
    <lineage>
        <taxon>Bacteria</taxon>
        <taxon>Pseudomonadati</taxon>
        <taxon>Planctomycetota</taxon>
        <taxon>Phycisphaerae</taxon>
        <taxon>Phycisphaerales</taxon>
        <taxon>Phycisphaeraceae</taxon>
        <taxon>Poriferisphaera</taxon>
    </lineage>
</organism>
<evidence type="ECO:0000313" key="1">
    <source>
        <dbReference type="EMBL" id="QDU32396.1"/>
    </source>
</evidence>
<evidence type="ECO:0000313" key="2">
    <source>
        <dbReference type="Proteomes" id="UP000317369"/>
    </source>
</evidence>
<protein>
    <submittedName>
        <fullName evidence="1">Uncharacterized protein</fullName>
    </submittedName>
</protein>
<dbReference type="AlphaFoldDB" id="A0A517YQ97"/>
<dbReference type="Proteomes" id="UP000317369">
    <property type="component" value="Chromosome"/>
</dbReference>
<dbReference type="KEGG" id="pcor:KS4_04280"/>
<reference evidence="1 2" key="1">
    <citation type="submission" date="2019-02" db="EMBL/GenBank/DDBJ databases">
        <title>Deep-cultivation of Planctomycetes and their phenomic and genomic characterization uncovers novel biology.</title>
        <authorList>
            <person name="Wiegand S."/>
            <person name="Jogler M."/>
            <person name="Boedeker C."/>
            <person name="Pinto D."/>
            <person name="Vollmers J."/>
            <person name="Rivas-Marin E."/>
            <person name="Kohn T."/>
            <person name="Peeters S.H."/>
            <person name="Heuer A."/>
            <person name="Rast P."/>
            <person name="Oberbeckmann S."/>
            <person name="Bunk B."/>
            <person name="Jeske O."/>
            <person name="Meyerdierks A."/>
            <person name="Storesund J.E."/>
            <person name="Kallscheuer N."/>
            <person name="Luecker S."/>
            <person name="Lage O.M."/>
            <person name="Pohl T."/>
            <person name="Merkel B.J."/>
            <person name="Hornburger P."/>
            <person name="Mueller R.-W."/>
            <person name="Bruemmer F."/>
            <person name="Labrenz M."/>
            <person name="Spormann A.M."/>
            <person name="Op den Camp H."/>
            <person name="Overmann J."/>
            <person name="Amann R."/>
            <person name="Jetten M.S.M."/>
            <person name="Mascher T."/>
            <person name="Medema M.H."/>
            <person name="Devos D.P."/>
            <person name="Kaster A.-K."/>
            <person name="Ovreas L."/>
            <person name="Rohde M."/>
            <person name="Galperin M.Y."/>
            <person name="Jogler C."/>
        </authorList>
    </citation>
    <scope>NUCLEOTIDE SEQUENCE [LARGE SCALE GENOMIC DNA]</scope>
    <source>
        <strain evidence="1 2">KS4</strain>
    </source>
</reference>
<keyword evidence="2" id="KW-1185">Reference proteome</keyword>